<dbReference type="InParanoid" id="A0A409WAY5"/>
<protein>
    <recommendedName>
        <fullName evidence="4">Ketoreductase (KR) domain-containing protein</fullName>
    </recommendedName>
</protein>
<evidence type="ECO:0000313" key="3">
    <source>
        <dbReference type="Proteomes" id="UP000284842"/>
    </source>
</evidence>
<evidence type="ECO:0008006" key="4">
    <source>
        <dbReference type="Google" id="ProtNLM"/>
    </source>
</evidence>
<dbReference type="PRINTS" id="PR00081">
    <property type="entry name" value="GDHRDH"/>
</dbReference>
<comment type="caution">
    <text evidence="2">The sequence shown here is derived from an EMBL/GenBank/DDBJ whole genome shotgun (WGS) entry which is preliminary data.</text>
</comment>
<evidence type="ECO:0000313" key="2">
    <source>
        <dbReference type="EMBL" id="PPQ75648.1"/>
    </source>
</evidence>
<sequence>MKLTAWQFVKSQWTPTPPAPREDLSGKTVVVVGANVGLGFEAAKHFASMNPGMLILACRDKKKGEDALQQIKQQTGFQNAHVWLVDLKDHASVVAFAERFEKENVRLDIIIANAAVGPPNNHTAEAGPDGWEADLCHLLCSSFLVNNLSTNQLCLLLIPTLIKTAKQYNTLPRLVVVASGMHYFTELAPKVLSSDHPVTTFGKADNTVKTDLVGGKRYSDTKLLNVLFARGLNDRLRNQPLVVNAVCPGYCYSNLRRNFTGVRAIVDWLMERVLARTTEEGSRQLVWAALAKQDAPDQLRGAYISSMNSVEPSDFVVSQAGAEFQDKLWDDMLVELGKISPRVVEIASTYLAQ</sequence>
<dbReference type="Pfam" id="PF00106">
    <property type="entry name" value="adh_short"/>
    <property type="match status" value="1"/>
</dbReference>
<dbReference type="OrthoDB" id="542013at2759"/>
<dbReference type="STRING" id="181874.A0A409WAY5"/>
<dbReference type="InterPro" id="IPR036291">
    <property type="entry name" value="NAD(P)-bd_dom_sf"/>
</dbReference>
<gene>
    <name evidence="2" type="ORF">CVT24_010591</name>
</gene>
<dbReference type="AlphaFoldDB" id="A0A409WAY5"/>
<dbReference type="EMBL" id="NHTK01005652">
    <property type="protein sequence ID" value="PPQ75648.1"/>
    <property type="molecule type" value="Genomic_DNA"/>
</dbReference>
<keyword evidence="1" id="KW-0560">Oxidoreductase</keyword>
<reference evidence="2 3" key="1">
    <citation type="journal article" date="2018" name="Evol. Lett.">
        <title>Horizontal gene cluster transfer increased hallucinogenic mushroom diversity.</title>
        <authorList>
            <person name="Reynolds H.T."/>
            <person name="Vijayakumar V."/>
            <person name="Gluck-Thaler E."/>
            <person name="Korotkin H.B."/>
            <person name="Matheny P.B."/>
            <person name="Slot J.C."/>
        </authorList>
    </citation>
    <scope>NUCLEOTIDE SEQUENCE [LARGE SCALE GENOMIC DNA]</scope>
    <source>
        <strain evidence="2 3">2629</strain>
    </source>
</reference>
<name>A0A409WAY5_9AGAR</name>
<proteinExistence type="predicted"/>
<dbReference type="PANTHER" id="PTHR43157:SF31">
    <property type="entry name" value="PHOSPHATIDYLINOSITOL-GLYCAN BIOSYNTHESIS CLASS F PROTEIN"/>
    <property type="match status" value="1"/>
</dbReference>
<dbReference type="SUPFAM" id="SSF51735">
    <property type="entry name" value="NAD(P)-binding Rossmann-fold domains"/>
    <property type="match status" value="1"/>
</dbReference>
<evidence type="ECO:0000256" key="1">
    <source>
        <dbReference type="ARBA" id="ARBA00023002"/>
    </source>
</evidence>
<dbReference type="Gene3D" id="3.40.50.720">
    <property type="entry name" value="NAD(P)-binding Rossmann-like Domain"/>
    <property type="match status" value="1"/>
</dbReference>
<dbReference type="PANTHER" id="PTHR43157">
    <property type="entry name" value="PHOSPHATIDYLINOSITOL-GLYCAN BIOSYNTHESIS CLASS F PROTEIN-RELATED"/>
    <property type="match status" value="1"/>
</dbReference>
<keyword evidence="3" id="KW-1185">Reference proteome</keyword>
<accession>A0A409WAY5</accession>
<dbReference type="Proteomes" id="UP000284842">
    <property type="component" value="Unassembled WGS sequence"/>
</dbReference>
<dbReference type="GO" id="GO:0016491">
    <property type="term" value="F:oxidoreductase activity"/>
    <property type="evidence" value="ECO:0007669"/>
    <property type="project" value="UniProtKB-KW"/>
</dbReference>
<organism evidence="2 3">
    <name type="scientific">Panaeolus cyanescens</name>
    <dbReference type="NCBI Taxonomy" id="181874"/>
    <lineage>
        <taxon>Eukaryota</taxon>
        <taxon>Fungi</taxon>
        <taxon>Dikarya</taxon>
        <taxon>Basidiomycota</taxon>
        <taxon>Agaricomycotina</taxon>
        <taxon>Agaricomycetes</taxon>
        <taxon>Agaricomycetidae</taxon>
        <taxon>Agaricales</taxon>
        <taxon>Agaricineae</taxon>
        <taxon>Galeropsidaceae</taxon>
        <taxon>Panaeolus</taxon>
    </lineage>
</organism>
<dbReference type="InterPro" id="IPR002347">
    <property type="entry name" value="SDR_fam"/>
</dbReference>